<gene>
    <name evidence="1" type="ORF">FA047_11800</name>
</gene>
<dbReference type="Proteomes" id="UP000307244">
    <property type="component" value="Unassembled WGS sequence"/>
</dbReference>
<dbReference type="Pfam" id="PF14298">
    <property type="entry name" value="DUF4374"/>
    <property type="match status" value="1"/>
</dbReference>
<accession>A0A4V5NYY1</accession>
<dbReference type="OrthoDB" id="738440at2"/>
<dbReference type="RefSeq" id="WP_136836275.1">
    <property type="nucleotide sequence ID" value="NZ_SWBQ01000003.1"/>
</dbReference>
<dbReference type="PROSITE" id="PS51257">
    <property type="entry name" value="PROKAR_LIPOPROTEIN"/>
    <property type="match status" value="1"/>
</dbReference>
<keyword evidence="2" id="KW-1185">Reference proteome</keyword>
<dbReference type="AlphaFoldDB" id="A0A4V5NYY1"/>
<dbReference type="EMBL" id="SWBQ01000003">
    <property type="protein sequence ID" value="TKC06013.1"/>
    <property type="molecule type" value="Genomic_DNA"/>
</dbReference>
<evidence type="ECO:0000313" key="2">
    <source>
        <dbReference type="Proteomes" id="UP000307244"/>
    </source>
</evidence>
<evidence type="ECO:0000313" key="1">
    <source>
        <dbReference type="EMBL" id="TKC06013.1"/>
    </source>
</evidence>
<sequence length="416" mass="44904">MKTTFTKTLLALAFAGVLSSCDKKSDREVVPPNPGNYIIAVTPTAIASKADYLVTTASLDTGKVSIIGNGTEQAGLYRYYVTANNKFFSMLYGQGSPGAVTVYGITDGKLKKLNDFTSATVHAFAPVNNDILTIKVPRRIAAAGTPTVYEWYRVSTVTNEEIAKGTSDAIAPSGNGEIAHLSWIKQVGNKVFAPYFSIYNSFFTKFPDEAGIAVFSYPEMQYEKTIRDTRTSFIGRYFVDGLGLVENGDCYAFSSSVAADDDPATTAVDAKMTSTKPSAITRIKAGTTEFDQTYFFNFETASNGYVITNWLNIGQNKFIANIEPVATKGQYVTGKRLAIVDVVNKTVTPVNGFPEASQISSITTTNYSPKDGKTGYIGVNLINSTTYIYKIDASTATAKQGVKVEGGNITAIQHIQ</sequence>
<protein>
    <submittedName>
        <fullName evidence="1">DUF4374 domain-containing protein</fullName>
    </submittedName>
</protein>
<proteinExistence type="predicted"/>
<dbReference type="InterPro" id="IPR025401">
    <property type="entry name" value="DUF4374"/>
</dbReference>
<name>A0A4V5NYY1_9SPHI</name>
<comment type="caution">
    <text evidence="1">The sequence shown here is derived from an EMBL/GenBank/DDBJ whole genome shotgun (WGS) entry which is preliminary data.</text>
</comment>
<organism evidence="1 2">
    <name type="scientific">Pedobacter frigoris</name>
    <dbReference type="NCBI Taxonomy" id="2571272"/>
    <lineage>
        <taxon>Bacteria</taxon>
        <taxon>Pseudomonadati</taxon>
        <taxon>Bacteroidota</taxon>
        <taxon>Sphingobacteriia</taxon>
        <taxon>Sphingobacteriales</taxon>
        <taxon>Sphingobacteriaceae</taxon>
        <taxon>Pedobacter</taxon>
    </lineage>
</organism>
<reference evidence="1 2" key="1">
    <citation type="submission" date="2019-04" db="EMBL/GenBank/DDBJ databases">
        <title>Pedobacter sp. RP-3-15 sp. nov., isolated from Arctic soil.</title>
        <authorList>
            <person name="Dahal R.H."/>
            <person name="Kim D.-U."/>
        </authorList>
    </citation>
    <scope>NUCLEOTIDE SEQUENCE [LARGE SCALE GENOMIC DNA]</scope>
    <source>
        <strain evidence="1 2">RP-3-15</strain>
    </source>
</reference>